<keyword evidence="1" id="KW-0812">Transmembrane</keyword>
<sequence>MFASGHRCYILFYAVVSGMGLFFLGLLLQLIVLQWKFFHKMFFLIFTQ</sequence>
<evidence type="ECO:0000313" key="3">
    <source>
        <dbReference type="Proteomes" id="UP000004870"/>
    </source>
</evidence>
<dbReference type="Proteomes" id="UP000004870">
    <property type="component" value="Unassembled WGS sequence"/>
</dbReference>
<dbReference type="EMBL" id="ACKY01000059">
    <property type="protein sequence ID" value="EEV88635.1"/>
    <property type="molecule type" value="Genomic_DNA"/>
</dbReference>
<reference evidence="2 3" key="1">
    <citation type="submission" date="2009-08" db="EMBL/GenBank/DDBJ databases">
        <authorList>
            <person name="Qin X."/>
            <person name="Bachman B."/>
            <person name="Battles P."/>
            <person name="Bell A."/>
            <person name="Bess C."/>
            <person name="Bickham C."/>
            <person name="Chaboub L."/>
            <person name="Chen D."/>
            <person name="Coyle M."/>
            <person name="Deiros D.R."/>
            <person name="Dinh H."/>
            <person name="Forbes L."/>
            <person name="Fowler G."/>
            <person name="Francisco L."/>
            <person name="Fu Q."/>
            <person name="Gubbala S."/>
            <person name="Hale W."/>
            <person name="Han Y."/>
            <person name="Hemphill L."/>
            <person name="Highlander S.K."/>
            <person name="Hirani K."/>
            <person name="Hogues M."/>
            <person name="Jackson L."/>
            <person name="Jakkamsetti A."/>
            <person name="Javaid M."/>
            <person name="Jiang H."/>
            <person name="Korchina V."/>
            <person name="Kovar C."/>
            <person name="Lara F."/>
            <person name="Lee S."/>
            <person name="Mata R."/>
            <person name="Mathew T."/>
            <person name="Moen C."/>
            <person name="Morales K."/>
            <person name="Munidasa M."/>
            <person name="Nazareth L."/>
            <person name="Ngo R."/>
            <person name="Nguyen L."/>
            <person name="Okwuonu G."/>
            <person name="Ongeri F."/>
            <person name="Patil S."/>
            <person name="Petrosino J."/>
            <person name="Pham C."/>
            <person name="Pham P."/>
            <person name="Pu L.-L."/>
            <person name="Puazo M."/>
            <person name="Raj R."/>
            <person name="Reid J."/>
            <person name="Rouhana J."/>
            <person name="Saada N."/>
            <person name="Shang Y."/>
            <person name="Simmons D."/>
            <person name="Thornton R."/>
            <person name="Warren J."/>
            <person name="Weissenberger G."/>
            <person name="Zhang J."/>
            <person name="Zhang L."/>
            <person name="Zhou C."/>
            <person name="Zhu D."/>
            <person name="Muzny D."/>
            <person name="Worley K."/>
            <person name="Gibbs R."/>
        </authorList>
    </citation>
    <scope>NUCLEOTIDE SEQUENCE [LARGE SCALE GENOMIC DNA]</scope>
    <source>
        <strain evidence="3">ATCC 15826 / DSM 8339 / NCTC 10426 / 6573</strain>
    </source>
</reference>
<accession>C8N9R4</accession>
<keyword evidence="3" id="KW-1185">Reference proteome</keyword>
<feature type="transmembrane region" description="Helical" evidence="1">
    <location>
        <begin position="12"/>
        <end position="33"/>
    </location>
</feature>
<keyword evidence="1" id="KW-0472">Membrane</keyword>
<gene>
    <name evidence="2" type="ORF">HMPREF0198_1242</name>
</gene>
<comment type="caution">
    <text evidence="2">The sequence shown here is derived from an EMBL/GenBank/DDBJ whole genome shotgun (WGS) entry which is preliminary data.</text>
</comment>
<organism evidence="2 3">
    <name type="scientific">Cardiobacterium hominis (strain ATCC 15826 / DSM 8339 / NCTC 10426 / 6573)</name>
    <dbReference type="NCBI Taxonomy" id="638300"/>
    <lineage>
        <taxon>Bacteria</taxon>
        <taxon>Pseudomonadati</taxon>
        <taxon>Pseudomonadota</taxon>
        <taxon>Gammaproteobacteria</taxon>
        <taxon>Cardiobacteriales</taxon>
        <taxon>Cardiobacteriaceae</taxon>
        <taxon>Cardiobacterium</taxon>
    </lineage>
</organism>
<protein>
    <submittedName>
        <fullName evidence="2">Uncharacterized protein</fullName>
    </submittedName>
</protein>
<name>C8N9R4_CARH6</name>
<dbReference type="HOGENOM" id="CLU_3150791_0_0_6"/>
<evidence type="ECO:0000313" key="2">
    <source>
        <dbReference type="EMBL" id="EEV88635.1"/>
    </source>
</evidence>
<keyword evidence="1" id="KW-1133">Transmembrane helix</keyword>
<proteinExistence type="predicted"/>
<evidence type="ECO:0000256" key="1">
    <source>
        <dbReference type="SAM" id="Phobius"/>
    </source>
</evidence>
<dbReference type="AlphaFoldDB" id="C8N9R4"/>